<protein>
    <submittedName>
        <fullName evidence="1">Uncharacterized protein</fullName>
    </submittedName>
</protein>
<organism evidence="1 2">
    <name type="scientific">Brevibacillus fluminis</name>
    <dbReference type="NCBI Taxonomy" id="511487"/>
    <lineage>
        <taxon>Bacteria</taxon>
        <taxon>Bacillati</taxon>
        <taxon>Bacillota</taxon>
        <taxon>Bacilli</taxon>
        <taxon>Bacillales</taxon>
        <taxon>Paenibacillaceae</taxon>
        <taxon>Brevibacillus</taxon>
    </lineage>
</organism>
<comment type="caution">
    <text evidence="1">The sequence shown here is derived from an EMBL/GenBank/DDBJ whole genome shotgun (WGS) entry which is preliminary data.</text>
</comment>
<accession>A0A3M8DN35</accession>
<proteinExistence type="predicted"/>
<dbReference type="Proteomes" id="UP000271031">
    <property type="component" value="Unassembled WGS sequence"/>
</dbReference>
<dbReference type="AlphaFoldDB" id="A0A3M8DN35"/>
<evidence type="ECO:0000313" key="2">
    <source>
        <dbReference type="Proteomes" id="UP000271031"/>
    </source>
</evidence>
<name>A0A3M8DN35_9BACL</name>
<evidence type="ECO:0000313" key="1">
    <source>
        <dbReference type="EMBL" id="RNB89486.1"/>
    </source>
</evidence>
<keyword evidence="2" id="KW-1185">Reference proteome</keyword>
<dbReference type="RefSeq" id="WP_148040376.1">
    <property type="nucleotide sequence ID" value="NZ_RHHQ01000008.1"/>
</dbReference>
<reference evidence="1 2" key="1">
    <citation type="submission" date="2018-10" db="EMBL/GenBank/DDBJ databases">
        <title>Phylogenomics of Brevibacillus.</title>
        <authorList>
            <person name="Dunlap C."/>
        </authorList>
    </citation>
    <scope>NUCLEOTIDE SEQUENCE [LARGE SCALE GENOMIC DNA]</scope>
    <source>
        <strain evidence="1 2">JCM 15716</strain>
    </source>
</reference>
<sequence>MSIRPGGGAVQISAQFDEPVKGFRLQYVSPDEAENDITIGNMAVEAGTYDWIEDGIPFSSPGVTRHVDSGTGIVTYQFDRGDGSHYDLQLLKSGNTFAIIFNTPNGMDDSDYKGAVEMLVTQSTTRLEVWDAADNMSGELLHLD</sequence>
<dbReference type="OrthoDB" id="2476730at2"/>
<dbReference type="EMBL" id="RHHQ01000008">
    <property type="protein sequence ID" value="RNB89486.1"/>
    <property type="molecule type" value="Genomic_DNA"/>
</dbReference>
<gene>
    <name evidence="1" type="ORF">EDM56_09820</name>
</gene>